<comment type="similarity">
    <text evidence="1">Belongs to the myoviridae tail sheath protein family.</text>
</comment>
<gene>
    <name evidence="5" type="ORF">PITCH_A1980019</name>
</gene>
<dbReference type="Pfam" id="PF17481">
    <property type="entry name" value="Phage_sheath_domII"/>
    <property type="match status" value="1"/>
</dbReference>
<dbReference type="EMBL" id="OJIN01000110">
    <property type="protein sequence ID" value="SPD73816.1"/>
    <property type="molecule type" value="Genomic_DNA"/>
</dbReference>
<feature type="domain" description="Tail sheath protein C-terminal" evidence="4">
    <location>
        <begin position="377"/>
        <end position="489"/>
    </location>
</feature>
<dbReference type="InterPro" id="IPR035326">
    <property type="entry name" value="Beta_sandwich_Seath"/>
</dbReference>
<evidence type="ECO:0000313" key="5">
    <source>
        <dbReference type="EMBL" id="SPD73816.1"/>
    </source>
</evidence>
<dbReference type="InterPro" id="IPR007067">
    <property type="entry name" value="Tail_sheath"/>
</dbReference>
<name>A0A445MWF1_9BACT</name>
<proteinExistence type="inferred from homology"/>
<reference evidence="5" key="1">
    <citation type="submission" date="2018-01" db="EMBL/GenBank/DDBJ databases">
        <authorList>
            <person name="Regsiter A."/>
            <person name="William W."/>
        </authorList>
    </citation>
    <scope>NUCLEOTIDE SEQUENCE</scope>
    <source>
        <strain evidence="5">TRIP AH-1</strain>
    </source>
</reference>
<dbReference type="InterPro" id="IPR035089">
    <property type="entry name" value="Phage_sheath_subtilisin"/>
</dbReference>
<dbReference type="AlphaFoldDB" id="A0A445MWF1"/>
<evidence type="ECO:0000259" key="4">
    <source>
        <dbReference type="Pfam" id="PF17482"/>
    </source>
</evidence>
<accession>A0A445MWF1</accession>
<organism evidence="5">
    <name type="scientific">uncultured Desulfobacterium sp</name>
    <dbReference type="NCBI Taxonomy" id="201089"/>
    <lineage>
        <taxon>Bacteria</taxon>
        <taxon>Pseudomonadati</taxon>
        <taxon>Thermodesulfobacteriota</taxon>
        <taxon>Desulfobacteria</taxon>
        <taxon>Desulfobacterales</taxon>
        <taxon>Desulfobacteriaceae</taxon>
        <taxon>Desulfobacterium</taxon>
        <taxon>environmental samples</taxon>
    </lineage>
</organism>
<feature type="domain" description="Tail sheath protein subtilisin-like" evidence="2">
    <location>
        <begin position="208"/>
        <end position="368"/>
    </location>
</feature>
<feature type="domain" description="Phage tail sheath protein-like beta-sandwich" evidence="3">
    <location>
        <begin position="102"/>
        <end position="199"/>
    </location>
</feature>
<protein>
    <submittedName>
        <fullName evidence="5">Mu-like prophage FluMu tail sheath protein</fullName>
    </submittedName>
</protein>
<evidence type="ECO:0000259" key="3">
    <source>
        <dbReference type="Pfam" id="PF17481"/>
    </source>
</evidence>
<sequence>MTISFNNMPDNIRVPLVGIEFDGSRALQGTPGMSAKILVIGQKLTTGTASAGVPIRITSKAQAEAAFGRGSMLSAMFNMIKKANPYTETWAIPLADHASGVPAAGYVGFSGTVTQSGTLCLYIAGTRIAVAITSGQAPSAIATAVAAAINAVTDLPVTAAVNGSVNTQVDITCRWDGETGNDIDIRVNYYPGEALPAGLSATISNMAAGATNPDISSAITAMGDEWWNYVIMPYTDATNLTALEEELASRWLPMRQVDGIAFCAYRGTHANTETFGDGRNSALVSCMGTSISPSPAYLWAAAYGAVAAYHLAIDPARPLKTLPLPGILPPAISGKWTIEERNLLLYDGISTFTVDGGGNVLIEQTITMYQENAYGVADESFLKVYTPATLSYFRYSMRARITTKYPRHKLADDGTQYGAGQAIVTPSVIRAELIALFKEWMDAGLAENLEQFKRDLIVERNADNRNRVDVLSPPDIVNQFDIFAAQIQFVL</sequence>
<evidence type="ECO:0000256" key="1">
    <source>
        <dbReference type="ARBA" id="ARBA00008005"/>
    </source>
</evidence>
<dbReference type="PIRSF" id="PIRSF007349">
    <property type="entry name" value="Tsp_L"/>
    <property type="match status" value="1"/>
</dbReference>
<dbReference type="InterPro" id="IPR020287">
    <property type="entry name" value="Tail_sheath_C"/>
</dbReference>
<evidence type="ECO:0000259" key="2">
    <source>
        <dbReference type="Pfam" id="PF04984"/>
    </source>
</evidence>
<dbReference type="Pfam" id="PF04984">
    <property type="entry name" value="Phage_sheath_1"/>
    <property type="match status" value="1"/>
</dbReference>
<dbReference type="Pfam" id="PF17482">
    <property type="entry name" value="Phage_sheath_1C"/>
    <property type="match status" value="1"/>
</dbReference>